<dbReference type="SMART" id="SM00554">
    <property type="entry name" value="FAS1"/>
    <property type="match status" value="2"/>
</dbReference>
<evidence type="ECO:0000313" key="5">
    <source>
        <dbReference type="Proteomes" id="UP001239445"/>
    </source>
</evidence>
<dbReference type="InterPro" id="IPR000782">
    <property type="entry name" value="FAS1_domain"/>
</dbReference>
<evidence type="ECO:0000259" key="3">
    <source>
        <dbReference type="PROSITE" id="PS50213"/>
    </source>
</evidence>
<accession>A0AAJ0FAJ8</accession>
<protein>
    <recommendedName>
        <fullName evidence="3">FAS1 domain-containing protein</fullName>
    </recommendedName>
</protein>
<dbReference type="PANTHER" id="PTHR10900:SF77">
    <property type="entry name" value="FI19380P1"/>
    <property type="match status" value="1"/>
</dbReference>
<proteinExistence type="predicted"/>
<feature type="chain" id="PRO_5042575460" description="FAS1 domain-containing protein" evidence="2">
    <location>
        <begin position="22"/>
        <end position="331"/>
    </location>
</feature>
<reference evidence="4" key="1">
    <citation type="submission" date="2023-06" db="EMBL/GenBank/DDBJ databases">
        <title>Genome-scale phylogeny and comparative genomics of the fungal order Sordariales.</title>
        <authorList>
            <consortium name="Lawrence Berkeley National Laboratory"/>
            <person name="Hensen N."/>
            <person name="Bonometti L."/>
            <person name="Westerberg I."/>
            <person name="Brannstrom I.O."/>
            <person name="Guillou S."/>
            <person name="Cros-Aarteil S."/>
            <person name="Calhoun S."/>
            <person name="Haridas S."/>
            <person name="Kuo A."/>
            <person name="Mondo S."/>
            <person name="Pangilinan J."/>
            <person name="Riley R."/>
            <person name="Labutti K."/>
            <person name="Andreopoulos B."/>
            <person name="Lipzen A."/>
            <person name="Chen C."/>
            <person name="Yanf M."/>
            <person name="Daum C."/>
            <person name="Ng V."/>
            <person name="Clum A."/>
            <person name="Steindorff A."/>
            <person name="Ohm R."/>
            <person name="Martin F."/>
            <person name="Silar P."/>
            <person name="Natvig D."/>
            <person name="Lalanne C."/>
            <person name="Gautier V."/>
            <person name="Ament-Velasquez S.L."/>
            <person name="Kruys A."/>
            <person name="Hutchinson M.I."/>
            <person name="Powell A.J."/>
            <person name="Barry K."/>
            <person name="Miller A.N."/>
            <person name="Grigoriev I.V."/>
            <person name="Debuchy R."/>
            <person name="Gladieux P."/>
            <person name="Thoren M.H."/>
            <person name="Johannesson H."/>
        </authorList>
    </citation>
    <scope>NUCLEOTIDE SEQUENCE</scope>
    <source>
        <strain evidence="4">PSN4</strain>
    </source>
</reference>
<dbReference type="InterPro" id="IPR036378">
    <property type="entry name" value="FAS1_dom_sf"/>
</dbReference>
<dbReference type="EMBL" id="MU839827">
    <property type="protein sequence ID" value="KAK1760182.1"/>
    <property type="molecule type" value="Genomic_DNA"/>
</dbReference>
<organism evidence="4 5">
    <name type="scientific">Echria macrotheca</name>
    <dbReference type="NCBI Taxonomy" id="438768"/>
    <lineage>
        <taxon>Eukaryota</taxon>
        <taxon>Fungi</taxon>
        <taxon>Dikarya</taxon>
        <taxon>Ascomycota</taxon>
        <taxon>Pezizomycotina</taxon>
        <taxon>Sordariomycetes</taxon>
        <taxon>Sordariomycetidae</taxon>
        <taxon>Sordariales</taxon>
        <taxon>Schizotheciaceae</taxon>
        <taxon>Echria</taxon>
    </lineage>
</organism>
<dbReference type="Pfam" id="PF02469">
    <property type="entry name" value="Fasciclin"/>
    <property type="match status" value="2"/>
</dbReference>
<evidence type="ECO:0000256" key="2">
    <source>
        <dbReference type="SAM" id="SignalP"/>
    </source>
</evidence>
<evidence type="ECO:0000256" key="1">
    <source>
        <dbReference type="SAM" id="MobiDB-lite"/>
    </source>
</evidence>
<keyword evidence="2" id="KW-0732">Signal</keyword>
<feature type="region of interest" description="Disordered" evidence="1">
    <location>
        <begin position="267"/>
        <end position="308"/>
    </location>
</feature>
<feature type="domain" description="FAS1" evidence="3">
    <location>
        <begin position="13"/>
        <end position="163"/>
    </location>
</feature>
<sequence>MLGIRLAICLILSTLISISVGEKAGRKEFLGVLEQYDIHNDLTTFRGLVKLLVPNNKAFDKLGGRKALEEHKKRDIQALLRYHILAEPIVAALLPVGELTVPTLLDNTAYAKVTGGQQMLIAKYVDGEVVFISGSGTRGSVQGPGGEDVLFGNGTIQVIDSVMQIPKSLEATAWDDYPEQLTSFVEALKTTDDQLVAVCRYHIVPRRVLHTWELADGMAVETLQSNRALTFTKHDNTIYANSAKLLAPLADILLSTGLVHVISNVLNPEDPDARPDPTNRNGVQPDVFPKTSTGTTYRPPRPTKEADSAARMTGAIGFGLGLGLAMLGFGF</sequence>
<keyword evidence="5" id="KW-1185">Reference proteome</keyword>
<dbReference type="PANTHER" id="PTHR10900">
    <property type="entry name" value="PERIOSTIN-RELATED"/>
    <property type="match status" value="1"/>
</dbReference>
<evidence type="ECO:0000313" key="4">
    <source>
        <dbReference type="EMBL" id="KAK1760182.1"/>
    </source>
</evidence>
<name>A0AAJ0FAJ8_9PEZI</name>
<dbReference type="SUPFAM" id="SSF82153">
    <property type="entry name" value="FAS1 domain"/>
    <property type="match status" value="2"/>
</dbReference>
<dbReference type="PROSITE" id="PS50213">
    <property type="entry name" value="FAS1"/>
    <property type="match status" value="1"/>
</dbReference>
<gene>
    <name evidence="4" type="ORF">QBC47DRAFT_455980</name>
</gene>
<dbReference type="Proteomes" id="UP001239445">
    <property type="component" value="Unassembled WGS sequence"/>
</dbReference>
<dbReference type="InterPro" id="IPR050904">
    <property type="entry name" value="Adhesion/Biosynth-related"/>
</dbReference>
<comment type="caution">
    <text evidence="4">The sequence shown here is derived from an EMBL/GenBank/DDBJ whole genome shotgun (WGS) entry which is preliminary data.</text>
</comment>
<dbReference type="AlphaFoldDB" id="A0AAJ0FAJ8"/>
<dbReference type="Gene3D" id="2.30.180.10">
    <property type="entry name" value="FAS1 domain"/>
    <property type="match status" value="2"/>
</dbReference>
<feature type="signal peptide" evidence="2">
    <location>
        <begin position="1"/>
        <end position="21"/>
    </location>
</feature>